<dbReference type="STRING" id="203275.BFO_0150"/>
<keyword evidence="3" id="KW-1185">Reference proteome</keyword>
<name>G8UI99_TANFA</name>
<evidence type="ECO:0000313" key="2">
    <source>
        <dbReference type="EMBL" id="AEW22080.1"/>
    </source>
</evidence>
<reference evidence="3" key="1">
    <citation type="submission" date="2011-12" db="EMBL/GenBank/DDBJ databases">
        <title>Complete sequence of Tannerella forsythia ATCC 43037.</title>
        <authorList>
            <person name="Dewhirst F."/>
            <person name="Tanner A."/>
            <person name="Izard J."/>
            <person name="Brinkac L."/>
            <person name="Durkin A.S."/>
            <person name="Hostetler J."/>
            <person name="Shetty J."/>
            <person name="Torralba M."/>
            <person name="Gill S."/>
            <person name="Nelson K."/>
        </authorList>
    </citation>
    <scope>NUCLEOTIDE SEQUENCE [LARGE SCALE GENOMIC DNA]</scope>
    <source>
        <strain evidence="3">ATCC 43037 / JCM 10827 / CCUG 33226 / KCTC 5666 / FDC 338</strain>
    </source>
</reference>
<gene>
    <name evidence="2" type="ordered locus">BFO_0150</name>
</gene>
<dbReference type="KEGG" id="tfo:BFO_0150"/>
<feature type="region of interest" description="Disordered" evidence="1">
    <location>
        <begin position="1"/>
        <end position="62"/>
    </location>
</feature>
<evidence type="ECO:0000256" key="1">
    <source>
        <dbReference type="SAM" id="MobiDB-lite"/>
    </source>
</evidence>
<organism evidence="2 3">
    <name type="scientific">Tannerella forsythia (strain ATCC 43037 / JCM 10827 / CCUG 21028 A / KCTC 5666 / FDC 338)</name>
    <name type="common">Bacteroides forsythus</name>
    <dbReference type="NCBI Taxonomy" id="203275"/>
    <lineage>
        <taxon>Bacteria</taxon>
        <taxon>Pseudomonadati</taxon>
        <taxon>Bacteroidota</taxon>
        <taxon>Bacteroidia</taxon>
        <taxon>Bacteroidales</taxon>
        <taxon>Tannerellaceae</taxon>
        <taxon>Tannerella</taxon>
    </lineage>
</organism>
<proteinExistence type="predicted"/>
<accession>G8UI99</accession>
<evidence type="ECO:0000313" key="3">
    <source>
        <dbReference type="Proteomes" id="UP000005436"/>
    </source>
</evidence>
<dbReference type="HOGENOM" id="CLU_2902740_0_0_10"/>
<dbReference type="EMBL" id="CP003191">
    <property type="protein sequence ID" value="AEW22080.1"/>
    <property type="molecule type" value="Genomic_DNA"/>
</dbReference>
<dbReference type="AlphaFoldDB" id="G8UI99"/>
<dbReference type="PATRIC" id="fig|203275.8.peg.132"/>
<dbReference type="Proteomes" id="UP000005436">
    <property type="component" value="Chromosome"/>
</dbReference>
<protein>
    <submittedName>
        <fullName evidence="2">Uncharacterized protein</fullName>
    </submittedName>
</protein>
<feature type="compositionally biased region" description="Basic and acidic residues" evidence="1">
    <location>
        <begin position="9"/>
        <end position="22"/>
    </location>
</feature>
<sequence length="62" mass="7064">MLSLQRGNAEAKRVRETGERRGVRPWASGGEPTEQRAGRKKIRLSEQSELPDFPACKRRDDV</sequence>